<dbReference type="PANTHER" id="PTHR43783">
    <property type="entry name" value="UDP-N-ACETYLGLUCOSAMINE 1-CARBOXYVINYLTRANSFERASE"/>
    <property type="match status" value="1"/>
</dbReference>
<comment type="catalytic activity">
    <reaction evidence="16">
        <text>phosphoenolpyruvate + UDP-N-acetyl-alpha-D-glucosamine = UDP-N-acetyl-3-O-(1-carboxyvinyl)-alpha-D-glucosamine + phosphate</text>
        <dbReference type="Rhea" id="RHEA:18681"/>
        <dbReference type="ChEBI" id="CHEBI:43474"/>
        <dbReference type="ChEBI" id="CHEBI:57705"/>
        <dbReference type="ChEBI" id="CHEBI:58702"/>
        <dbReference type="ChEBI" id="CHEBI:68483"/>
        <dbReference type="EC" id="2.5.1.7"/>
    </reaction>
</comment>
<evidence type="ECO:0000256" key="5">
    <source>
        <dbReference type="ARBA" id="ARBA00022679"/>
    </source>
</evidence>
<keyword evidence="6" id="KW-0133">Cell shape</keyword>
<evidence type="ECO:0000256" key="7">
    <source>
        <dbReference type="ARBA" id="ARBA00022984"/>
    </source>
</evidence>
<dbReference type="AlphaFoldDB" id="A0A239JLX3"/>
<protein>
    <recommendedName>
        <fullName evidence="13">UDP-N-acetylglucosamine 1-carboxyvinyltransferase</fullName>
        <ecNumber evidence="12">2.5.1.7</ecNumber>
    </recommendedName>
    <alternativeName>
        <fullName evidence="14">Enoylpyruvate transferase</fullName>
    </alternativeName>
    <alternativeName>
        <fullName evidence="15">UDP-N-acetylglucosamine enolpyruvyl transferase</fullName>
    </alternativeName>
</protein>
<accession>A0A239JLX3</accession>
<evidence type="ECO:0000313" key="19">
    <source>
        <dbReference type="Proteomes" id="UP000198282"/>
    </source>
</evidence>
<evidence type="ECO:0000256" key="15">
    <source>
        <dbReference type="ARBA" id="ARBA00042842"/>
    </source>
</evidence>
<keyword evidence="8" id="KW-0131">Cell cycle</keyword>
<comment type="similarity">
    <text evidence="11">Belongs to the EPSP synthase family. MurA subfamily.</text>
</comment>
<dbReference type="Proteomes" id="UP000198282">
    <property type="component" value="Unassembled WGS sequence"/>
</dbReference>
<dbReference type="OrthoDB" id="9803760at2"/>
<evidence type="ECO:0000256" key="12">
    <source>
        <dbReference type="ARBA" id="ARBA00039108"/>
    </source>
</evidence>
<evidence type="ECO:0000256" key="13">
    <source>
        <dbReference type="ARBA" id="ARBA00039754"/>
    </source>
</evidence>
<dbReference type="GO" id="GO:0071555">
    <property type="term" value="P:cell wall organization"/>
    <property type="evidence" value="ECO:0007669"/>
    <property type="project" value="UniProtKB-KW"/>
</dbReference>
<dbReference type="SUPFAM" id="SSF55205">
    <property type="entry name" value="EPT/RTPC-like"/>
    <property type="match status" value="1"/>
</dbReference>
<organism evidence="18 19">
    <name type="scientific">Streptosporangium subroseum</name>
    <dbReference type="NCBI Taxonomy" id="106412"/>
    <lineage>
        <taxon>Bacteria</taxon>
        <taxon>Bacillati</taxon>
        <taxon>Actinomycetota</taxon>
        <taxon>Actinomycetes</taxon>
        <taxon>Streptosporangiales</taxon>
        <taxon>Streptosporangiaceae</taxon>
        <taxon>Streptosporangium</taxon>
    </lineage>
</organism>
<evidence type="ECO:0000256" key="10">
    <source>
        <dbReference type="ARBA" id="ARBA00037534"/>
    </source>
</evidence>
<dbReference type="GO" id="GO:0051301">
    <property type="term" value="P:cell division"/>
    <property type="evidence" value="ECO:0007669"/>
    <property type="project" value="UniProtKB-KW"/>
</dbReference>
<keyword evidence="4" id="KW-0132">Cell division</keyword>
<dbReference type="GO" id="GO:0008360">
    <property type="term" value="P:regulation of cell shape"/>
    <property type="evidence" value="ECO:0007669"/>
    <property type="project" value="UniProtKB-KW"/>
</dbReference>
<comment type="pathway">
    <text evidence="2">Cell wall biogenesis; peptidoglycan biosynthesis.</text>
</comment>
<reference evidence="18 19" key="1">
    <citation type="submission" date="2017-06" db="EMBL/GenBank/DDBJ databases">
        <authorList>
            <person name="Kim H.J."/>
            <person name="Triplett B.A."/>
        </authorList>
    </citation>
    <scope>NUCLEOTIDE SEQUENCE [LARGE SCALE GENOMIC DNA]</scope>
    <source>
        <strain evidence="18 19">CGMCC 4.2132</strain>
    </source>
</reference>
<dbReference type="Pfam" id="PF00275">
    <property type="entry name" value="EPSP_synthase"/>
    <property type="match status" value="1"/>
</dbReference>
<keyword evidence="3" id="KW-0963">Cytoplasm</keyword>
<keyword evidence="7" id="KW-0573">Peptidoglycan synthesis</keyword>
<dbReference type="EC" id="2.5.1.7" evidence="12"/>
<dbReference type="InterPro" id="IPR050068">
    <property type="entry name" value="MurA_subfamily"/>
</dbReference>
<dbReference type="Gene3D" id="3.65.10.10">
    <property type="entry name" value="Enolpyruvate transferase domain"/>
    <property type="match status" value="2"/>
</dbReference>
<evidence type="ECO:0000256" key="3">
    <source>
        <dbReference type="ARBA" id="ARBA00022490"/>
    </source>
</evidence>
<evidence type="ECO:0000256" key="2">
    <source>
        <dbReference type="ARBA" id="ARBA00004752"/>
    </source>
</evidence>
<dbReference type="InterPro" id="IPR013792">
    <property type="entry name" value="RNA3'P_cycl/enolpyr_Trfase_a/b"/>
</dbReference>
<evidence type="ECO:0000256" key="16">
    <source>
        <dbReference type="ARBA" id="ARBA00047527"/>
    </source>
</evidence>
<dbReference type="NCBIfam" id="NF006873">
    <property type="entry name" value="PRK09369.1"/>
    <property type="match status" value="1"/>
</dbReference>
<evidence type="ECO:0000256" key="11">
    <source>
        <dbReference type="ARBA" id="ARBA00038367"/>
    </source>
</evidence>
<evidence type="ECO:0000256" key="4">
    <source>
        <dbReference type="ARBA" id="ARBA00022618"/>
    </source>
</evidence>
<comment type="subcellular location">
    <subcellularLocation>
        <location evidence="1">Cytoplasm</location>
    </subcellularLocation>
</comment>
<proteinExistence type="inferred from homology"/>
<comment type="function">
    <text evidence="10">Cell wall formation. Adds enolpyruvyl to UDP-N-acetylglucosamine.</text>
</comment>
<name>A0A239JLX3_9ACTN</name>
<keyword evidence="5 18" id="KW-0808">Transferase</keyword>
<evidence type="ECO:0000256" key="9">
    <source>
        <dbReference type="ARBA" id="ARBA00023316"/>
    </source>
</evidence>
<dbReference type="InterPro" id="IPR001986">
    <property type="entry name" value="Enolpyruvate_Tfrase_dom"/>
</dbReference>
<dbReference type="GO" id="GO:0008760">
    <property type="term" value="F:UDP-N-acetylglucosamine 1-carboxyvinyltransferase activity"/>
    <property type="evidence" value="ECO:0007669"/>
    <property type="project" value="UniProtKB-EC"/>
</dbReference>
<evidence type="ECO:0000259" key="17">
    <source>
        <dbReference type="Pfam" id="PF00275"/>
    </source>
</evidence>
<keyword evidence="19" id="KW-1185">Reference proteome</keyword>
<dbReference type="RefSeq" id="WP_089209422.1">
    <property type="nucleotide sequence ID" value="NZ_FZOD01000023.1"/>
</dbReference>
<keyword evidence="9" id="KW-0961">Cell wall biogenesis/degradation</keyword>
<evidence type="ECO:0000256" key="8">
    <source>
        <dbReference type="ARBA" id="ARBA00023306"/>
    </source>
</evidence>
<dbReference type="GO" id="GO:0009252">
    <property type="term" value="P:peptidoglycan biosynthetic process"/>
    <property type="evidence" value="ECO:0007669"/>
    <property type="project" value="UniProtKB-KW"/>
</dbReference>
<evidence type="ECO:0000256" key="1">
    <source>
        <dbReference type="ARBA" id="ARBA00004496"/>
    </source>
</evidence>
<sequence length="434" mass="45776">MTTSPRAARYAAAAIRISGGRPLTGRIAVQGSKNIALHLYAAILLADEPVTLHRTPNIIDTQVCARILRRIGADVEEGDERFAVTPANVVEPVVDLELGRRVRTTAVLGAAVLSRAGRVTFPLPGGDAFCPRYIDRHLAAMSAAGAEVSIEGDRIRASFDNGCPRPFRTDVDTRYGPSLGATVSALLLAARAPGTSLITHPSIEPEVLDTAQFLASGGVDITLDHEGLHVTGTDRVGGGVFTVAGDRIEAATMLMAAAATGGNVHLEGIIPAEFPEGLVSVLADAGIALHATPCGTYTMPCHELTAVYTATGPHPGLPTDTQPQLTALLTQARGVSRIEERVYPRRDTHVAELRRFGAILSSTDHRISVHGPIRLHGAEAQAEDIRAVTALVIAALIAPEPSTIRGMYHLRRGYGRLLANLATLGADISTDQET</sequence>
<dbReference type="InterPro" id="IPR036968">
    <property type="entry name" value="Enolpyruvate_Tfrase_sf"/>
</dbReference>
<dbReference type="EMBL" id="FZOD01000023">
    <property type="protein sequence ID" value="SNT06323.1"/>
    <property type="molecule type" value="Genomic_DNA"/>
</dbReference>
<gene>
    <name evidence="18" type="ORF">SAMN05216276_102346</name>
</gene>
<dbReference type="GO" id="GO:0005737">
    <property type="term" value="C:cytoplasm"/>
    <property type="evidence" value="ECO:0007669"/>
    <property type="project" value="UniProtKB-SubCell"/>
</dbReference>
<dbReference type="PANTHER" id="PTHR43783:SF1">
    <property type="entry name" value="UDP-N-ACETYLGLUCOSAMINE 1-CARBOXYVINYLTRANSFERASE"/>
    <property type="match status" value="1"/>
</dbReference>
<evidence type="ECO:0000256" key="14">
    <source>
        <dbReference type="ARBA" id="ARBA00042443"/>
    </source>
</evidence>
<evidence type="ECO:0000256" key="6">
    <source>
        <dbReference type="ARBA" id="ARBA00022960"/>
    </source>
</evidence>
<evidence type="ECO:0000313" key="18">
    <source>
        <dbReference type="EMBL" id="SNT06323.1"/>
    </source>
</evidence>
<feature type="domain" description="Enolpyruvate transferase" evidence="17">
    <location>
        <begin position="19"/>
        <end position="418"/>
    </location>
</feature>